<feature type="compositionally biased region" description="Polar residues" evidence="1">
    <location>
        <begin position="456"/>
        <end position="467"/>
    </location>
</feature>
<accession>A0A8J2S8N8</accession>
<keyword evidence="3" id="KW-1185">Reference proteome</keyword>
<evidence type="ECO:0000313" key="3">
    <source>
        <dbReference type="Proteomes" id="UP000789595"/>
    </source>
</evidence>
<feature type="compositionally biased region" description="Polar residues" evidence="1">
    <location>
        <begin position="143"/>
        <end position="155"/>
    </location>
</feature>
<feature type="region of interest" description="Disordered" evidence="1">
    <location>
        <begin position="1"/>
        <end position="37"/>
    </location>
</feature>
<feature type="region of interest" description="Disordered" evidence="1">
    <location>
        <begin position="431"/>
        <end position="476"/>
    </location>
</feature>
<organism evidence="2 3">
    <name type="scientific">Pelagomonas calceolata</name>
    <dbReference type="NCBI Taxonomy" id="35677"/>
    <lineage>
        <taxon>Eukaryota</taxon>
        <taxon>Sar</taxon>
        <taxon>Stramenopiles</taxon>
        <taxon>Ochrophyta</taxon>
        <taxon>Pelagophyceae</taxon>
        <taxon>Pelagomonadales</taxon>
        <taxon>Pelagomonadaceae</taxon>
        <taxon>Pelagomonas</taxon>
    </lineage>
</organism>
<sequence>MFSDDKRGGTAPTPTPTHQGLFAHDESTRPRTHDTSASDLVDLNLALRAQFHRKKESSFVQPHISEAFDEWAAFKPVDEGRGSPSKAFDEPRDLRRKPSGTRKKTPKSAPKYRTERRTSPDRRASVKPRSATARSFVAHGNKGLSSTPVKRSTSARPGFSQPKQRESQATRAWRSKSARGERTKQAEQAYRPRVAKQPKSASSVRRKPPVVQTDRPRLTLRTRRDVADWERGVLRAPQSPVKDLKDDPYPTRSLVKRSISRRGVPEPQRSWNEAALGTRAEARKQRPPSRQKGAYPTHLETESTETDSPPPSPVKRPATASRQRRDEQPTRPPSRQKLPKRALVLDGVSGPPSPKKTNAWSDKAPTPTLYSDESDDAPTSPSKRQPNSEDRHHDPEADGFTAIDGPRTPCPFKIQVQHGCEDAVELDDLGLSRNYDSGARSPTSRPQSARHRSPKASWTQPPRQSFMQPRRVVRSGSSPEMVAALLERTVIEEVNDAELQSISDDEDILEVASGTTDDDDDPHLETNLGEEFLSLFAGTPAG</sequence>
<protein>
    <submittedName>
        <fullName evidence="2">Uncharacterized protein</fullName>
    </submittedName>
</protein>
<evidence type="ECO:0000256" key="1">
    <source>
        <dbReference type="SAM" id="MobiDB-lite"/>
    </source>
</evidence>
<feature type="compositionally biased region" description="Basic and acidic residues" evidence="1">
    <location>
        <begin position="386"/>
        <end position="396"/>
    </location>
</feature>
<gene>
    <name evidence="2" type="ORF">PECAL_1P18460</name>
</gene>
<evidence type="ECO:0000313" key="2">
    <source>
        <dbReference type="EMBL" id="CAH0365406.1"/>
    </source>
</evidence>
<name>A0A8J2S8N8_9STRA</name>
<feature type="compositionally biased region" description="Basic and acidic residues" evidence="1">
    <location>
        <begin position="112"/>
        <end position="124"/>
    </location>
</feature>
<feature type="region of interest" description="Disordered" evidence="1">
    <location>
        <begin position="74"/>
        <end position="414"/>
    </location>
</feature>
<feature type="compositionally biased region" description="Basic and acidic residues" evidence="1">
    <location>
        <begin position="23"/>
        <end position="36"/>
    </location>
</feature>
<dbReference type="OrthoDB" id="207426at2759"/>
<feature type="compositionally biased region" description="Basic residues" evidence="1">
    <location>
        <begin position="94"/>
        <end position="106"/>
    </location>
</feature>
<proteinExistence type="predicted"/>
<feature type="compositionally biased region" description="Basic and acidic residues" evidence="1">
    <location>
        <begin position="76"/>
        <end position="93"/>
    </location>
</feature>
<feature type="region of interest" description="Disordered" evidence="1">
    <location>
        <begin position="514"/>
        <end position="542"/>
    </location>
</feature>
<dbReference type="Proteomes" id="UP000789595">
    <property type="component" value="Unassembled WGS sequence"/>
</dbReference>
<dbReference type="EMBL" id="CAKKNE010000001">
    <property type="protein sequence ID" value="CAH0365406.1"/>
    <property type="molecule type" value="Genomic_DNA"/>
</dbReference>
<reference evidence="2" key="1">
    <citation type="submission" date="2021-11" db="EMBL/GenBank/DDBJ databases">
        <authorList>
            <consortium name="Genoscope - CEA"/>
            <person name="William W."/>
        </authorList>
    </citation>
    <scope>NUCLEOTIDE SEQUENCE</scope>
</reference>
<feature type="compositionally biased region" description="Basic and acidic residues" evidence="1">
    <location>
        <begin position="214"/>
        <end position="233"/>
    </location>
</feature>
<dbReference type="AlphaFoldDB" id="A0A8J2S8N8"/>
<comment type="caution">
    <text evidence="2">The sequence shown here is derived from an EMBL/GenBank/DDBJ whole genome shotgun (WGS) entry which is preliminary data.</text>
</comment>